<dbReference type="EMBL" id="CP118712">
    <property type="protein sequence ID" value="WGK87316.1"/>
    <property type="molecule type" value="Genomic_DNA"/>
</dbReference>
<dbReference type="InterPro" id="IPR029052">
    <property type="entry name" value="Metallo-depent_PP-like"/>
</dbReference>
<dbReference type="SUPFAM" id="SSF56300">
    <property type="entry name" value="Metallo-dependent phosphatases"/>
    <property type="match status" value="1"/>
</dbReference>
<dbReference type="Proteomes" id="UP001241226">
    <property type="component" value="Chromosome 2"/>
</dbReference>
<dbReference type="RefSeq" id="WP_193168313.1">
    <property type="nucleotide sequence ID" value="NZ_CP118712.1"/>
</dbReference>
<evidence type="ECO:0000256" key="1">
    <source>
        <dbReference type="ARBA" id="ARBA00008950"/>
    </source>
</evidence>
<dbReference type="Pfam" id="PF12850">
    <property type="entry name" value="Metallophos_2"/>
    <property type="match status" value="1"/>
</dbReference>
<dbReference type="Gene3D" id="3.60.21.10">
    <property type="match status" value="1"/>
</dbReference>
<accession>A0ABD7YR50</accession>
<dbReference type="InterPro" id="IPR011152">
    <property type="entry name" value="Pesterase_MJ0912"/>
</dbReference>
<dbReference type="CDD" id="cd00838">
    <property type="entry name" value="MPP_superfamily"/>
    <property type="match status" value="1"/>
</dbReference>
<evidence type="ECO:0000313" key="3">
    <source>
        <dbReference type="EMBL" id="WGK87316.1"/>
    </source>
</evidence>
<sequence>MEKFAILSDIHSNIFALEAVVKDARAKGFTAFINLGDILYGPIAPRLTYDYLQSLGAITISGNQDRQIYEATDAEIESNPTMQFILSELGQDPLNWMKRLPFDLQITNDIYACHGTPTDDLVYLLEDIGTGKPIVRTEQEIIERLNGISSPVIICGHTHTPRCVELSTGQLIINPGSVGLQAYTDDEPNVHSMQNYSSRASYATLQQNTDGKWDVVFHKVTYDVESAVSEAQKRGRNDWVHFLSTGRCL</sequence>
<dbReference type="PIRSF" id="PIRSF000883">
    <property type="entry name" value="Pesterase_MJ0912"/>
    <property type="match status" value="1"/>
</dbReference>
<comment type="similarity">
    <text evidence="1">Belongs to the metallophosphoesterase superfamily. YfcE family.</text>
</comment>
<dbReference type="AlphaFoldDB" id="A0ABD7YR50"/>
<evidence type="ECO:0000259" key="2">
    <source>
        <dbReference type="Pfam" id="PF12850"/>
    </source>
</evidence>
<dbReference type="InterPro" id="IPR024654">
    <property type="entry name" value="Calcineurin-like_PHP_lpxH"/>
</dbReference>
<reference evidence="3 4" key="1">
    <citation type="submission" date="2022-02" db="EMBL/GenBank/DDBJ databases">
        <title>Emergence and expansion in Europe of a Vibrio aestuarianus clonal complex pathogenic for oysters.</title>
        <authorList>
            <person name="Mesnil A."/>
            <person name="Travers M.-A."/>
        </authorList>
    </citation>
    <scope>NUCLEOTIDE SEQUENCE [LARGE SCALE GENOMIC DNA]</scope>
    <source>
        <strain evidence="3 4">U17</strain>
    </source>
</reference>
<dbReference type="InterPro" id="IPR050126">
    <property type="entry name" value="Ap4A_hydrolase"/>
</dbReference>
<proteinExistence type="inferred from homology"/>
<name>A0ABD7YR50_9VIBR</name>
<evidence type="ECO:0000313" key="4">
    <source>
        <dbReference type="Proteomes" id="UP001241226"/>
    </source>
</evidence>
<protein>
    <submittedName>
        <fullName evidence="3">Metallophosphoesterase family protein</fullName>
    </submittedName>
</protein>
<organism evidence="3 4">
    <name type="scientific">Vibrio aestuarianus</name>
    <dbReference type="NCBI Taxonomy" id="28171"/>
    <lineage>
        <taxon>Bacteria</taxon>
        <taxon>Pseudomonadati</taxon>
        <taxon>Pseudomonadota</taxon>
        <taxon>Gammaproteobacteria</taxon>
        <taxon>Vibrionales</taxon>
        <taxon>Vibrionaceae</taxon>
        <taxon>Vibrio</taxon>
    </lineage>
</organism>
<dbReference type="PANTHER" id="PTHR42850:SF2">
    <property type="entry name" value="BLL5683 PROTEIN"/>
    <property type="match status" value="1"/>
</dbReference>
<dbReference type="PANTHER" id="PTHR42850">
    <property type="entry name" value="METALLOPHOSPHOESTERASE"/>
    <property type="match status" value="1"/>
</dbReference>
<feature type="domain" description="Calcineurin-like phosphoesterase" evidence="2">
    <location>
        <begin position="3"/>
        <end position="182"/>
    </location>
</feature>
<gene>
    <name evidence="3" type="ORF">PYE67_14425</name>
</gene>